<dbReference type="InterPro" id="IPR011708">
    <property type="entry name" value="DNA_pol3_alpha_NTPase_dom"/>
</dbReference>
<dbReference type="GO" id="GO:0006260">
    <property type="term" value="P:DNA replication"/>
    <property type="evidence" value="ECO:0007669"/>
    <property type="project" value="UniProtKB-KW"/>
</dbReference>
<dbReference type="NCBIfam" id="TIGR00594">
    <property type="entry name" value="polc"/>
    <property type="match status" value="1"/>
</dbReference>
<dbReference type="OrthoDB" id="9803237at2"/>
<reference evidence="7 8" key="1">
    <citation type="submission" date="2018-11" db="EMBL/GenBank/DDBJ databases">
        <title>Phylogenetic determinants of toxin gene distribution in genomes of Brevibacillus laterosporus.</title>
        <authorList>
            <person name="Glare T.R."/>
            <person name="Durrant A."/>
            <person name="Berry C."/>
            <person name="Palma L."/>
            <person name="Ormskirk M."/>
            <person name="Cox M.O."/>
        </authorList>
    </citation>
    <scope>NUCLEOTIDE SEQUENCE [LARGE SCALE GENOMIC DNA]</scope>
    <source>
        <strain evidence="7 8">1821L</strain>
    </source>
</reference>
<keyword evidence="2" id="KW-0548">Nucleotidyltransferase</keyword>
<proteinExistence type="predicted"/>
<dbReference type="Pfam" id="PF02811">
    <property type="entry name" value="PHP"/>
    <property type="match status" value="1"/>
</dbReference>
<feature type="domain" description="Polymerase/histidinol phosphatase N-terminal" evidence="6">
    <location>
        <begin position="5"/>
        <end position="78"/>
    </location>
</feature>
<evidence type="ECO:0000256" key="1">
    <source>
        <dbReference type="ARBA" id="ARBA00022679"/>
    </source>
</evidence>
<dbReference type="SUPFAM" id="SSF89550">
    <property type="entry name" value="PHP domain-like"/>
    <property type="match status" value="1"/>
</dbReference>
<keyword evidence="1" id="KW-0808">Transferase</keyword>
<evidence type="ECO:0000256" key="2">
    <source>
        <dbReference type="ARBA" id="ARBA00022695"/>
    </source>
</evidence>
<evidence type="ECO:0000256" key="3">
    <source>
        <dbReference type="ARBA" id="ARBA00022705"/>
    </source>
</evidence>
<dbReference type="InterPro" id="IPR004013">
    <property type="entry name" value="PHP_dom"/>
</dbReference>
<dbReference type="SMART" id="SM00481">
    <property type="entry name" value="POLIIIAc"/>
    <property type="match status" value="1"/>
</dbReference>
<accession>A0A518VCD1</accession>
<evidence type="ECO:0000313" key="8">
    <source>
        <dbReference type="Proteomes" id="UP000319432"/>
    </source>
</evidence>
<keyword evidence="3" id="KW-0235">DNA replication</keyword>
<sequence>MNNYVTYHLHSDLSNPTVSTGADSTTKYKQYLDKAVELGMTSIAFSEHGNIFNWVQKKQETEKRGLKYIHANEIYLTEHIDKEKGLIRDNYHFMLIARNLNGVKELNALTSKSFNREDGHFYYNPRLSFNELFSTSDNLLMTSACLASPLWRAIKRENKQVLQSLQDFFEKNKHRMFLEIQYHLHPEQVEFNKWLYQFSKEAQIPLIAGTDTHSLNKEHQAARKILMMAKGATYGDEDLFDLTFKSYNELVQMFKSQNAIPEDAYLEAIYNTNIMANMVEQFSLDSKPKYPKLYDNPIKVFKEKIESGIKSRNVNCLSKEVRPKYIERIKDEFAVYKKTDTIDYMLLQTNIIDWCKNKGIYQGYGRGSVNGSLIAYLLGITEMDSIKHNLNFFRFLNPERVTLADIDIDFPPSRRQEVIDYVANLRKIHFSEIITYNTIALKGAIREVGRALKIPLFEVDEIAKSVYKDDEKGDVVNQKYRDKYAELFSYVDLLNGVVISIGSHPSGFLVSPITLDDNIGLCYTKESKYAVSQINMKELESLNFVKLDILGLANIEIINDTCELAGIERLTPDNINENDIDVWSALTDSTLGIFQWESETAYNYIKKLLDKETIKKIKVKLPNYKLIDLLSVGNGAIRPSGASYRDNLAQGIFKDNGHEGLNELLYDTLGYLVYQEQIMRFLTQFCNFSDAQSDSVRRGLAKKVGTEQYLGDIQNGFFNFMKSKYEIDQDRASELLSSFLDVIRDASDYGFSVNHSQPYSYTGYICGYLRYHYPLEFLTVMLNINNDDKEKTAKIFEYAKQKGIQVKSIRFGRSRANYSVNQEEKVIYKGVGSISFLSSIVAEELFKISTENYNSFADLLFHIHLNTSANFKQVRILTSLGYFDMFGKNKKLLAIVDEYENRLKNKNLKEETKQKRLQLIREFESSEEDISLGVKEQIKAEIDYYGYEVTTFEKSPLSVFIITEINTKYAPKIRLYNLKSGEVLVLKCNKNDMKKNLFGELSIIQVKMILERAKRRKVNNEWIDTGEKEKYLSDWTVLR</sequence>
<evidence type="ECO:0000259" key="6">
    <source>
        <dbReference type="SMART" id="SM00481"/>
    </source>
</evidence>
<dbReference type="AlphaFoldDB" id="A0A518VCD1"/>
<name>A0A518VCD1_BRELA</name>
<dbReference type="GO" id="GO:0003887">
    <property type="term" value="F:DNA-directed DNA polymerase activity"/>
    <property type="evidence" value="ECO:0007669"/>
    <property type="project" value="UniProtKB-KW"/>
</dbReference>
<evidence type="ECO:0000256" key="5">
    <source>
        <dbReference type="SAM" id="Coils"/>
    </source>
</evidence>
<evidence type="ECO:0000313" key="7">
    <source>
        <dbReference type="EMBL" id="QDX94645.1"/>
    </source>
</evidence>
<dbReference type="InterPro" id="IPR004805">
    <property type="entry name" value="DnaE2/DnaE/PolC"/>
</dbReference>
<keyword evidence="8" id="KW-1185">Reference proteome</keyword>
<keyword evidence="5" id="KW-0175">Coiled coil</keyword>
<dbReference type="Gene3D" id="1.10.10.1600">
    <property type="entry name" value="Bacterial DNA polymerase III alpha subunit, thumb domain"/>
    <property type="match status" value="1"/>
</dbReference>
<keyword evidence="4" id="KW-0239">DNA-directed DNA polymerase</keyword>
<dbReference type="PANTHER" id="PTHR32294">
    <property type="entry name" value="DNA POLYMERASE III SUBUNIT ALPHA"/>
    <property type="match status" value="1"/>
</dbReference>
<dbReference type="Pfam" id="PF17657">
    <property type="entry name" value="DNA_pol3_finger"/>
    <property type="match status" value="1"/>
</dbReference>
<dbReference type="EMBL" id="CP033464">
    <property type="protein sequence ID" value="QDX94645.1"/>
    <property type="molecule type" value="Genomic_DNA"/>
</dbReference>
<evidence type="ECO:0000256" key="4">
    <source>
        <dbReference type="ARBA" id="ARBA00022932"/>
    </source>
</evidence>
<feature type="coiled-coil region" evidence="5">
    <location>
        <begin position="889"/>
        <end position="929"/>
    </location>
</feature>
<dbReference type="Proteomes" id="UP000319432">
    <property type="component" value="Chromosome"/>
</dbReference>
<dbReference type="Pfam" id="PF07733">
    <property type="entry name" value="DNA_pol3_alpha"/>
    <property type="match status" value="1"/>
</dbReference>
<dbReference type="Gene3D" id="3.20.20.140">
    <property type="entry name" value="Metal-dependent hydrolases"/>
    <property type="match status" value="1"/>
</dbReference>
<protein>
    <submittedName>
        <fullName evidence="7">DNA polymerase III subunit alpha</fullName>
    </submittedName>
</protein>
<dbReference type="InterPro" id="IPR016195">
    <property type="entry name" value="Pol/histidinol_Pase-like"/>
</dbReference>
<dbReference type="InterPro" id="IPR041931">
    <property type="entry name" value="DNA_pol3_alpha_thumb_dom"/>
</dbReference>
<gene>
    <name evidence="7" type="ORF">EEL30_21625</name>
</gene>
<organism evidence="7 8">
    <name type="scientific">Brevibacillus laterosporus</name>
    <name type="common">Bacillus laterosporus</name>
    <dbReference type="NCBI Taxonomy" id="1465"/>
    <lineage>
        <taxon>Bacteria</taxon>
        <taxon>Bacillati</taxon>
        <taxon>Bacillota</taxon>
        <taxon>Bacilli</taxon>
        <taxon>Bacillales</taxon>
        <taxon>Paenibacillaceae</taxon>
        <taxon>Brevibacillus</taxon>
    </lineage>
</organism>
<dbReference type="InterPro" id="IPR003141">
    <property type="entry name" value="Pol/His_phosphatase_N"/>
</dbReference>
<dbReference type="InterPro" id="IPR040982">
    <property type="entry name" value="DNA_pol3_finger"/>
</dbReference>
<dbReference type="GO" id="GO:0008408">
    <property type="term" value="F:3'-5' exonuclease activity"/>
    <property type="evidence" value="ECO:0007669"/>
    <property type="project" value="InterPro"/>
</dbReference>